<evidence type="ECO:0000313" key="3">
    <source>
        <dbReference type="Proteomes" id="UP000076632"/>
    </source>
</evidence>
<gene>
    <name evidence="2" type="ORF">L228DRAFT_260255</name>
</gene>
<dbReference type="GeneID" id="28899382"/>
<dbReference type="AlphaFoldDB" id="A0A165HFD7"/>
<keyword evidence="1" id="KW-0472">Membrane</keyword>
<evidence type="ECO:0000256" key="1">
    <source>
        <dbReference type="SAM" id="Phobius"/>
    </source>
</evidence>
<dbReference type="InParanoid" id="A0A165HFD7"/>
<dbReference type="Proteomes" id="UP000076632">
    <property type="component" value="Unassembled WGS sequence"/>
</dbReference>
<reference evidence="2 3" key="1">
    <citation type="journal article" date="2016" name="Fungal Biol.">
        <title>The genome of Xylona heveae provides a window into fungal endophytism.</title>
        <authorList>
            <person name="Gazis R."/>
            <person name="Kuo A."/>
            <person name="Riley R."/>
            <person name="LaButti K."/>
            <person name="Lipzen A."/>
            <person name="Lin J."/>
            <person name="Amirebrahimi M."/>
            <person name="Hesse C.N."/>
            <person name="Spatafora J.W."/>
            <person name="Henrissat B."/>
            <person name="Hainaut M."/>
            <person name="Grigoriev I.V."/>
            <person name="Hibbett D.S."/>
        </authorList>
    </citation>
    <scope>NUCLEOTIDE SEQUENCE [LARGE SCALE GENOMIC DNA]</scope>
    <source>
        <strain evidence="2 3">TC161</strain>
    </source>
</reference>
<protein>
    <submittedName>
        <fullName evidence="2">Uncharacterized protein</fullName>
    </submittedName>
</protein>
<organism evidence="2 3">
    <name type="scientific">Xylona heveae (strain CBS 132557 / TC161)</name>
    <dbReference type="NCBI Taxonomy" id="1328760"/>
    <lineage>
        <taxon>Eukaryota</taxon>
        <taxon>Fungi</taxon>
        <taxon>Dikarya</taxon>
        <taxon>Ascomycota</taxon>
        <taxon>Pezizomycotina</taxon>
        <taxon>Xylonomycetes</taxon>
        <taxon>Xylonales</taxon>
        <taxon>Xylonaceae</taxon>
        <taxon>Xylona</taxon>
    </lineage>
</organism>
<proteinExistence type="predicted"/>
<accession>A0A165HFD7</accession>
<keyword evidence="3" id="KW-1185">Reference proteome</keyword>
<feature type="transmembrane region" description="Helical" evidence="1">
    <location>
        <begin position="20"/>
        <end position="37"/>
    </location>
</feature>
<name>A0A165HFD7_XYLHT</name>
<dbReference type="RefSeq" id="XP_018188983.1">
    <property type="nucleotide sequence ID" value="XM_018334245.1"/>
</dbReference>
<sequence length="50" mass="5559">MLAVDMSAINVCFWKPCLLHNVYCALIIVIALFHLSLHQGTSSTQGAKWI</sequence>
<evidence type="ECO:0000313" key="2">
    <source>
        <dbReference type="EMBL" id="KZF23428.1"/>
    </source>
</evidence>
<keyword evidence="1" id="KW-1133">Transmembrane helix</keyword>
<dbReference type="EMBL" id="KV407457">
    <property type="protein sequence ID" value="KZF23428.1"/>
    <property type="molecule type" value="Genomic_DNA"/>
</dbReference>
<keyword evidence="1" id="KW-0812">Transmembrane</keyword>